<evidence type="ECO:0000313" key="2">
    <source>
        <dbReference type="Proteomes" id="UP000254711"/>
    </source>
</evidence>
<evidence type="ECO:0000313" key="1">
    <source>
        <dbReference type="EMBL" id="RDI99681.1"/>
    </source>
</evidence>
<protein>
    <submittedName>
        <fullName evidence="1">Uncharacterized protein</fullName>
    </submittedName>
</protein>
<dbReference type="EMBL" id="QQSY01000001">
    <property type="protein sequence ID" value="RDI99681.1"/>
    <property type="molecule type" value="Genomic_DNA"/>
</dbReference>
<dbReference type="AlphaFoldDB" id="A0A370KAQ8"/>
<comment type="caution">
    <text evidence="1">The sequence shown here is derived from an EMBL/GenBank/DDBJ whole genome shotgun (WGS) entry which is preliminary data.</text>
</comment>
<organism evidence="1 2">
    <name type="scientific">Dyella solisilvae</name>
    <dbReference type="NCBI Taxonomy" id="1920168"/>
    <lineage>
        <taxon>Bacteria</taxon>
        <taxon>Pseudomonadati</taxon>
        <taxon>Pseudomonadota</taxon>
        <taxon>Gammaproteobacteria</taxon>
        <taxon>Lysobacterales</taxon>
        <taxon>Rhodanobacteraceae</taxon>
        <taxon>Dyella</taxon>
    </lineage>
</organism>
<proteinExistence type="predicted"/>
<accession>A0A370KAQ8</accession>
<sequence>MTVPTEVMQMRTVIHTEEIGDDVLSVIEINPEGSPELSVFDYEIRRRLAGTKLTGPYVDGTRSFNSAREALRAGRARLQAHETAKA</sequence>
<keyword evidence="2" id="KW-1185">Reference proteome</keyword>
<dbReference type="Proteomes" id="UP000254711">
    <property type="component" value="Unassembled WGS sequence"/>
</dbReference>
<reference evidence="1 2" key="1">
    <citation type="submission" date="2018-07" db="EMBL/GenBank/DDBJ databases">
        <title>Dyella solisilvae sp. nov., isolated from the pine and broad-leaved mixed forest soil.</title>
        <authorList>
            <person name="Gao Z."/>
            <person name="Qiu L."/>
        </authorList>
    </citation>
    <scope>NUCLEOTIDE SEQUENCE [LARGE SCALE GENOMIC DNA]</scope>
    <source>
        <strain evidence="1 2">DHG54</strain>
    </source>
</reference>
<gene>
    <name evidence="1" type="ORF">DVT68_02215</name>
</gene>
<name>A0A370KAQ8_9GAMM</name>